<dbReference type="CDD" id="cd06581">
    <property type="entry name" value="TM_PBP1_LivM_like"/>
    <property type="match status" value="1"/>
</dbReference>
<feature type="transmembrane region" description="Helical" evidence="6">
    <location>
        <begin position="237"/>
        <end position="254"/>
    </location>
</feature>
<evidence type="ECO:0000313" key="7">
    <source>
        <dbReference type="EMBL" id="ANP57007.1"/>
    </source>
</evidence>
<feature type="transmembrane region" description="Helical" evidence="6">
    <location>
        <begin position="98"/>
        <end position="118"/>
    </location>
</feature>
<keyword evidence="3 6" id="KW-0812">Transmembrane</keyword>
<comment type="subcellular location">
    <subcellularLocation>
        <location evidence="1">Cell membrane</location>
        <topology evidence="1">Multi-pass membrane protein</topology>
    </subcellularLocation>
</comment>
<evidence type="ECO:0000256" key="1">
    <source>
        <dbReference type="ARBA" id="ARBA00004651"/>
    </source>
</evidence>
<feature type="transmembrane region" description="Helical" evidence="6">
    <location>
        <begin position="174"/>
        <end position="193"/>
    </location>
</feature>
<feature type="transmembrane region" description="Helical" evidence="6">
    <location>
        <begin position="205"/>
        <end position="225"/>
    </location>
</feature>
<dbReference type="KEGG" id="sgs:AVL59_36950"/>
<dbReference type="Pfam" id="PF02653">
    <property type="entry name" value="BPD_transp_2"/>
    <property type="match status" value="1"/>
</dbReference>
<reference evidence="7 9" key="1">
    <citation type="submission" date="2016-06" db="EMBL/GenBank/DDBJ databases">
        <title>Complete genome sequence of Streptomyces griseochromogenes ATCC 14511, the Blasticidin S producer.</title>
        <authorList>
            <person name="Wu L."/>
        </authorList>
    </citation>
    <scope>NUCLEOTIDE SEQUENCE [LARGE SCALE GENOMIC DNA]</scope>
    <source>
        <strain evidence="7 9">ATCC 14511</strain>
    </source>
</reference>
<dbReference type="Proteomes" id="UP001519309">
    <property type="component" value="Unassembled WGS sequence"/>
</dbReference>
<feature type="transmembrane region" description="Helical" evidence="6">
    <location>
        <begin position="409"/>
        <end position="428"/>
    </location>
</feature>
<evidence type="ECO:0000256" key="2">
    <source>
        <dbReference type="ARBA" id="ARBA00022475"/>
    </source>
</evidence>
<dbReference type="RefSeq" id="WP_067318185.1">
    <property type="nucleotide sequence ID" value="NZ_CP016279.1"/>
</dbReference>
<evidence type="ECO:0000313" key="10">
    <source>
        <dbReference type="Proteomes" id="UP001519309"/>
    </source>
</evidence>
<keyword evidence="2" id="KW-1003">Cell membrane</keyword>
<evidence type="ECO:0000256" key="6">
    <source>
        <dbReference type="SAM" id="Phobius"/>
    </source>
</evidence>
<dbReference type="EMBL" id="JAGGLP010000003">
    <property type="protein sequence ID" value="MBP2049057.1"/>
    <property type="molecule type" value="Genomic_DNA"/>
</dbReference>
<evidence type="ECO:0000313" key="9">
    <source>
        <dbReference type="Proteomes" id="UP000092659"/>
    </source>
</evidence>
<feature type="transmembrane region" description="Helical" evidence="6">
    <location>
        <begin position="461"/>
        <end position="481"/>
    </location>
</feature>
<keyword evidence="5 6" id="KW-0472">Membrane</keyword>
<organism evidence="7 9">
    <name type="scientific">Streptomyces griseochromogenes</name>
    <dbReference type="NCBI Taxonomy" id="68214"/>
    <lineage>
        <taxon>Bacteria</taxon>
        <taxon>Bacillati</taxon>
        <taxon>Actinomycetota</taxon>
        <taxon>Actinomycetes</taxon>
        <taxon>Kitasatosporales</taxon>
        <taxon>Streptomycetaceae</taxon>
        <taxon>Streptomyces</taxon>
    </lineage>
</organism>
<feature type="transmembrane region" description="Helical" evidence="6">
    <location>
        <begin position="22"/>
        <end position="43"/>
    </location>
</feature>
<dbReference type="STRING" id="68214.AVL59_36950"/>
<feature type="transmembrane region" description="Helical" evidence="6">
    <location>
        <begin position="130"/>
        <end position="147"/>
    </location>
</feature>
<accession>A0A1B1BDY5</accession>
<evidence type="ECO:0000256" key="3">
    <source>
        <dbReference type="ARBA" id="ARBA00022692"/>
    </source>
</evidence>
<dbReference type="EMBL" id="CP016279">
    <property type="protein sequence ID" value="ANP57007.1"/>
    <property type="molecule type" value="Genomic_DNA"/>
</dbReference>
<name>A0A1B1BDY5_9ACTN</name>
<reference evidence="8 10" key="2">
    <citation type="submission" date="2021-03" db="EMBL/GenBank/DDBJ databases">
        <title>Genomic Encyclopedia of Type Strains, Phase IV (KMG-IV): sequencing the most valuable type-strain genomes for metagenomic binning, comparative biology and taxonomic classification.</title>
        <authorList>
            <person name="Goeker M."/>
        </authorList>
    </citation>
    <scope>NUCLEOTIDE SEQUENCE [LARGE SCALE GENOMIC DNA]</scope>
    <source>
        <strain evidence="8 10">DSM 40499</strain>
    </source>
</reference>
<feature type="transmembrane region" description="Helical" evidence="6">
    <location>
        <begin position="535"/>
        <end position="553"/>
    </location>
</feature>
<evidence type="ECO:0000256" key="4">
    <source>
        <dbReference type="ARBA" id="ARBA00022989"/>
    </source>
</evidence>
<feature type="transmembrane region" description="Helical" evidence="6">
    <location>
        <begin position="55"/>
        <end position="78"/>
    </location>
</feature>
<gene>
    <name evidence="7" type="ORF">AVL59_36950</name>
    <name evidence="8" type="ORF">J2Z21_001982</name>
</gene>
<dbReference type="PANTHER" id="PTHR30482">
    <property type="entry name" value="HIGH-AFFINITY BRANCHED-CHAIN AMINO ACID TRANSPORT SYSTEM PERMEASE"/>
    <property type="match status" value="1"/>
</dbReference>
<protein>
    <submittedName>
        <fullName evidence="7">Branched-chain amino acid ABC transporter permease</fullName>
    </submittedName>
    <submittedName>
        <fullName evidence="8">Branched-chain amino acid transport system permease protein</fullName>
    </submittedName>
</protein>
<dbReference type="InterPro" id="IPR043428">
    <property type="entry name" value="LivM-like"/>
</dbReference>
<dbReference type="GO" id="GO:0005886">
    <property type="term" value="C:plasma membrane"/>
    <property type="evidence" value="ECO:0007669"/>
    <property type="project" value="UniProtKB-SubCell"/>
</dbReference>
<keyword evidence="4 6" id="KW-1133">Transmembrane helix</keyword>
<dbReference type="GO" id="GO:0015658">
    <property type="term" value="F:branched-chain amino acid transmembrane transporter activity"/>
    <property type="evidence" value="ECO:0007669"/>
    <property type="project" value="InterPro"/>
</dbReference>
<feature type="transmembrane region" description="Helical" evidence="6">
    <location>
        <begin position="501"/>
        <end position="528"/>
    </location>
</feature>
<sequence>MTDTTTKAPAAAGRGPVPLPAAVARLLIAVGAVGTIASTFLSWTWTPDFPGDLTFYGYPAGLQILALVGGALTLLFGLTLWNVKGLRWLNPANATSPVLLTALSAFAVCWFTGIAIAVDLGGLVNLDPGGFVAMAASALPVVGALALPHPAPGTGVRGYLTKPQQPRPGKLSPLAERGIITAGTAIALVAFTYGIGIDNDASETFIGFLLLLVFAAWGLMHTGLVDRFATISAQHKAFASTLAFVAAVVFPFTQSDDHNANVGVNILIFATVALGLNIVVGLTGLLDLGYVAFLGVGAYAAALVSGSEYSRFSGVHFPFWAAALTGMAASLVFGVLIGAPTLRLRGDYLAIVTLGFGEIFRITVNNLDGDSGPNITRGPNGITQIPDLNIFGFNLGEAHDIGGFTLGRFANYLFLMLIVTAIVVLVFTRASDSRIGRSWIAIREDETAATAMGINGFRVKLVAFALGASLAGLAGTVMAHVNYSVNPQPYQFAGAAPPNSAFLLAAVVLGGMGTVSGPLLGASVLYLVPEKLQFLQNYELFAFGIALILLMRFRPEGIIANRRRQLEFHETGQLDVPAQATLSDDPAVTKAGA</sequence>
<feature type="transmembrane region" description="Helical" evidence="6">
    <location>
        <begin position="260"/>
        <end position="280"/>
    </location>
</feature>
<evidence type="ECO:0000256" key="5">
    <source>
        <dbReference type="ARBA" id="ARBA00023136"/>
    </source>
</evidence>
<evidence type="ECO:0000313" key="8">
    <source>
        <dbReference type="EMBL" id="MBP2049057.1"/>
    </source>
</evidence>
<proteinExistence type="predicted"/>
<dbReference type="OrthoDB" id="9814461at2"/>
<dbReference type="PANTHER" id="PTHR30482:SF10">
    <property type="entry name" value="HIGH-AFFINITY BRANCHED-CHAIN AMINO ACID TRANSPORT PROTEIN BRAE"/>
    <property type="match status" value="1"/>
</dbReference>
<feature type="transmembrane region" description="Helical" evidence="6">
    <location>
        <begin position="346"/>
        <end position="364"/>
    </location>
</feature>
<keyword evidence="10" id="KW-1185">Reference proteome</keyword>
<dbReference type="InterPro" id="IPR001851">
    <property type="entry name" value="ABC_transp_permease"/>
</dbReference>
<feature type="transmembrane region" description="Helical" evidence="6">
    <location>
        <begin position="287"/>
        <end position="305"/>
    </location>
</feature>
<feature type="transmembrane region" description="Helical" evidence="6">
    <location>
        <begin position="317"/>
        <end position="339"/>
    </location>
</feature>
<dbReference type="Proteomes" id="UP000092659">
    <property type="component" value="Chromosome"/>
</dbReference>
<dbReference type="AlphaFoldDB" id="A0A1B1BDY5"/>